<gene>
    <name evidence="1" type="primary">ypeB</name>
    <name evidence="1" type="ORF">ACI1P1_01575</name>
</gene>
<dbReference type="Proteomes" id="UP001631969">
    <property type="component" value="Unassembled WGS sequence"/>
</dbReference>
<sequence length="450" mass="51025">MYRRLSMILFPIMTLAFIGTAIWGYQENQEKNTMLIKAENQYQRAFHDLSYHVEQLQTELGKTMAANSTSNDYYRRSLTNVWRITSQAQNEINQLPLTLLPFNKTEEFLSNIANFTYRTAVRDLTKKPMTPEEQKTLQTLYDHANEINGELQQVQGKVLSENLRWMDVETALATQEKQMDNTIVDGFMTVDKKVSEYEELDWGPSMASTFQKRSYNSLPGMEINAEEAKQKAAQFLQLPDGTSELEVAENGAGTEFSSFSVKGKNPYSGEDMQLDVSKKGGHIIYYMSSRNVGERNVDLKGAQDAAAEFLSAHGYDSMLPVNYDEYSNTASFTFARKEGEIVVYPEKVVVKVALDNAEVTGLQAGDYIYEHKSRSFPKPAISVEEARKDVNPSLKVESVNQAWIKNDLDDEVLCYEFIGKMNDSSYKIYISAETGLEEKVEAFKEVQEGA</sequence>
<reference evidence="1" key="1">
    <citation type="submission" date="2024-12" db="EMBL/GenBank/DDBJ databases">
        <authorList>
            <person name="Wu N."/>
        </authorList>
    </citation>
    <scope>NUCLEOTIDE SEQUENCE</scope>
    <source>
        <strain evidence="1">P15</strain>
    </source>
</reference>
<comment type="caution">
    <text evidence="1">The sequence shown here is derived from an EMBL/GenBank/DDBJ whole genome shotgun (WGS) entry which is preliminary data.</text>
</comment>
<keyword evidence="2" id="KW-1185">Reference proteome</keyword>
<evidence type="ECO:0000313" key="1">
    <source>
        <dbReference type="EMBL" id="MFM9326977.1"/>
    </source>
</evidence>
<proteinExistence type="predicted"/>
<protein>
    <submittedName>
        <fullName evidence="1">Germination protein YpeB</fullName>
    </submittedName>
</protein>
<organism evidence="1 2">
    <name type="scientific">Paenibacillus mesotrionivorans</name>
    <dbReference type="NCBI Taxonomy" id="3160968"/>
    <lineage>
        <taxon>Bacteria</taxon>
        <taxon>Bacillati</taxon>
        <taxon>Bacillota</taxon>
        <taxon>Bacilli</taxon>
        <taxon>Bacillales</taxon>
        <taxon>Paenibacillaceae</taxon>
        <taxon>Paenibacillus</taxon>
    </lineage>
</organism>
<accession>A0ACC7NRR7</accession>
<dbReference type="EMBL" id="JBJURJ010000001">
    <property type="protein sequence ID" value="MFM9326977.1"/>
    <property type="molecule type" value="Genomic_DNA"/>
</dbReference>
<name>A0ACC7NRR7_9BACL</name>
<evidence type="ECO:0000313" key="2">
    <source>
        <dbReference type="Proteomes" id="UP001631969"/>
    </source>
</evidence>